<organism evidence="1 2">
    <name type="scientific">Cenococcum geophilum 1.58</name>
    <dbReference type="NCBI Taxonomy" id="794803"/>
    <lineage>
        <taxon>Eukaryota</taxon>
        <taxon>Fungi</taxon>
        <taxon>Dikarya</taxon>
        <taxon>Ascomycota</taxon>
        <taxon>Pezizomycotina</taxon>
        <taxon>Dothideomycetes</taxon>
        <taxon>Pleosporomycetidae</taxon>
        <taxon>Gloniales</taxon>
        <taxon>Gloniaceae</taxon>
        <taxon>Cenococcum</taxon>
    </lineage>
</organism>
<proteinExistence type="predicted"/>
<keyword evidence="2" id="KW-1185">Reference proteome</keyword>
<evidence type="ECO:0000313" key="1">
    <source>
        <dbReference type="EMBL" id="OCK87826.1"/>
    </source>
</evidence>
<gene>
    <name evidence="1" type="ORF">K441DRAFT_690958</name>
</gene>
<reference evidence="1 2" key="1">
    <citation type="journal article" date="2016" name="Nat. Commun.">
        <title>Ectomycorrhizal ecology is imprinted in the genome of the dominant symbiotic fungus Cenococcum geophilum.</title>
        <authorList>
            <consortium name="DOE Joint Genome Institute"/>
            <person name="Peter M."/>
            <person name="Kohler A."/>
            <person name="Ohm R.A."/>
            <person name="Kuo A."/>
            <person name="Krutzmann J."/>
            <person name="Morin E."/>
            <person name="Arend M."/>
            <person name="Barry K.W."/>
            <person name="Binder M."/>
            <person name="Choi C."/>
            <person name="Clum A."/>
            <person name="Copeland A."/>
            <person name="Grisel N."/>
            <person name="Haridas S."/>
            <person name="Kipfer T."/>
            <person name="LaButti K."/>
            <person name="Lindquist E."/>
            <person name="Lipzen A."/>
            <person name="Maire R."/>
            <person name="Meier B."/>
            <person name="Mihaltcheva S."/>
            <person name="Molinier V."/>
            <person name="Murat C."/>
            <person name="Poggeler S."/>
            <person name="Quandt C.A."/>
            <person name="Sperisen C."/>
            <person name="Tritt A."/>
            <person name="Tisserant E."/>
            <person name="Crous P.W."/>
            <person name="Henrissat B."/>
            <person name="Nehls U."/>
            <person name="Egli S."/>
            <person name="Spatafora J.W."/>
            <person name="Grigoriev I.V."/>
            <person name="Martin F.M."/>
        </authorList>
    </citation>
    <scope>NUCLEOTIDE SEQUENCE [LARGE SCALE GENOMIC DNA]</scope>
    <source>
        <strain evidence="1 2">1.58</strain>
    </source>
</reference>
<accession>A0ACC8ENY5</accession>
<protein>
    <submittedName>
        <fullName evidence="1">Nitrogen permease regulator 2</fullName>
    </submittedName>
</protein>
<dbReference type="EMBL" id="KV748254">
    <property type="protein sequence ID" value="OCK87826.1"/>
    <property type="molecule type" value="Genomic_DNA"/>
</dbReference>
<evidence type="ECO:0000313" key="2">
    <source>
        <dbReference type="Proteomes" id="UP000250078"/>
    </source>
</evidence>
<dbReference type="Proteomes" id="UP000250078">
    <property type="component" value="Unassembled WGS sequence"/>
</dbReference>
<sequence length="533" mass="60383">MIKSIFFTRFHPEKGSRVLHQVPEGSIIPSSSPSALRQPLFHFRSISDYIIPRQEFCDRLVTACTNRYRIIGYPVCIKDEVRYDRNEFIFNFALVLEEDVTDWGSYASVVRKLGRLLRGLEEQGGFLSKEEDPRWFEKEDDEWEGKVVGDEGKVKHQDHGIDERDLAKEELDNQIDATNSDVWEVGPVPGIGGKVYALCEMILEDLNNYCECMIPIDDSNTINLKLFPTHAPPAPIFAWHVPLLTIDLSSFSPTISSDLTLNRILPYIDGTHSVSHISQLADTDLGLTRKAVQHLVYYGCVILLDIFQFSAIYAPTAEIGDFIVDENLQEECARYVRTPRTTLKFPIRSGSEASGNRDESEETFALDASQHEELEAGAEDENYSDDEADPHRISKETLVTLYTSLKQGLTLRNWCLENFELLTRIDIRRLITFGVIKGFLYRVHKYTIATSSSLPGSDEEARGKEGRWGEGHEDGNGNGHGTLLGSDLSRELPLARYLDGVHSFDQICTELRLSEKEVMDKIKGFGEVQVIHR</sequence>
<name>A0ACC8ENY5_9PEZI</name>